<dbReference type="Proteomes" id="UP000228934">
    <property type="component" value="Unassembled WGS sequence"/>
</dbReference>
<sequence length="222" mass="24192">MQPDPFKLSFQAELNGTQASCPKKQGFTCNASLFRELDPGIQYLFFSAIFLAGCFLQAQGCGFPDKKPAGTGAPFLTEPTVRGEDWVCYHRTLQLDKVWGFLRNFSNSLNVAIPIVTTRAVKTTYLFHACLSRLCVSSCTLPPAQAPGKVVGKGGFLLLGMSPHLDSFPPGRGRIALNGSVPRRSRLHCSGSLCQLSSPPPQSSLMQSSQDWSPFARENALY</sequence>
<dbReference type="AlphaFoldDB" id="A0A2G9P1J5"/>
<proteinExistence type="predicted"/>
<evidence type="ECO:0000313" key="1">
    <source>
        <dbReference type="EMBL" id="PIN97184.1"/>
    </source>
</evidence>
<gene>
    <name evidence="1" type="ORF">AB205_0107740</name>
</gene>
<keyword evidence="2" id="KW-1185">Reference proteome</keyword>
<evidence type="ECO:0000313" key="2">
    <source>
        <dbReference type="Proteomes" id="UP000228934"/>
    </source>
</evidence>
<dbReference type="EMBL" id="KV923306">
    <property type="protein sequence ID" value="PIN97184.1"/>
    <property type="molecule type" value="Genomic_DNA"/>
</dbReference>
<dbReference type="OrthoDB" id="660555at2759"/>
<accession>A0A2G9P1J5</accession>
<reference evidence="2" key="1">
    <citation type="journal article" date="2017" name="Nat. Commun.">
        <title>The North American bullfrog draft genome provides insight into hormonal regulation of long noncoding RNA.</title>
        <authorList>
            <person name="Hammond S.A."/>
            <person name="Warren R.L."/>
            <person name="Vandervalk B.P."/>
            <person name="Kucuk E."/>
            <person name="Khan H."/>
            <person name="Gibb E.A."/>
            <person name="Pandoh P."/>
            <person name="Kirk H."/>
            <person name="Zhao Y."/>
            <person name="Jones M."/>
            <person name="Mungall A.J."/>
            <person name="Coope R."/>
            <person name="Pleasance S."/>
            <person name="Moore R.A."/>
            <person name="Holt R.A."/>
            <person name="Round J.M."/>
            <person name="Ohora S."/>
            <person name="Walle B.V."/>
            <person name="Veldhoen N."/>
            <person name="Helbing C.C."/>
            <person name="Birol I."/>
        </authorList>
    </citation>
    <scope>NUCLEOTIDE SEQUENCE [LARGE SCALE GENOMIC DNA]</scope>
</reference>
<protein>
    <submittedName>
        <fullName evidence="1">Uncharacterized protein</fullName>
    </submittedName>
</protein>
<organism evidence="1 2">
    <name type="scientific">Aquarana catesbeiana</name>
    <name type="common">American bullfrog</name>
    <name type="synonym">Rana catesbeiana</name>
    <dbReference type="NCBI Taxonomy" id="8400"/>
    <lineage>
        <taxon>Eukaryota</taxon>
        <taxon>Metazoa</taxon>
        <taxon>Chordata</taxon>
        <taxon>Craniata</taxon>
        <taxon>Vertebrata</taxon>
        <taxon>Euteleostomi</taxon>
        <taxon>Amphibia</taxon>
        <taxon>Batrachia</taxon>
        <taxon>Anura</taxon>
        <taxon>Neobatrachia</taxon>
        <taxon>Ranoidea</taxon>
        <taxon>Ranidae</taxon>
        <taxon>Aquarana</taxon>
    </lineage>
</organism>
<name>A0A2G9P1J5_AQUCT</name>